<feature type="non-terminal residue" evidence="1">
    <location>
        <position position="1"/>
    </location>
</feature>
<dbReference type="EMBL" id="JXUO01000086">
    <property type="protein sequence ID" value="KKZ15002.1"/>
    <property type="molecule type" value="Genomic_DNA"/>
</dbReference>
<organism evidence="1 2">
    <name type="scientific">Candidatus Synechococcus spongiarum 142</name>
    <dbReference type="NCBI Taxonomy" id="1608213"/>
    <lineage>
        <taxon>Bacteria</taxon>
        <taxon>Bacillati</taxon>
        <taxon>Cyanobacteriota</taxon>
        <taxon>Cyanophyceae</taxon>
        <taxon>Synechococcales</taxon>
        <taxon>Synechococcaceae</taxon>
        <taxon>Synechococcus</taxon>
    </lineage>
</organism>
<dbReference type="Proteomes" id="UP000035054">
    <property type="component" value="Unassembled WGS sequence"/>
</dbReference>
<evidence type="ECO:0000313" key="2">
    <source>
        <dbReference type="Proteomes" id="UP000035054"/>
    </source>
</evidence>
<reference evidence="1 2" key="1">
    <citation type="submission" date="2015-01" db="EMBL/GenBank/DDBJ databases">
        <title>Lifestyle Evolution in Cyanobacterial Symbionts of Sponges.</title>
        <authorList>
            <person name="Burgsdorf I."/>
            <person name="Slaby B.M."/>
            <person name="Handley K.M."/>
            <person name="Haber M."/>
            <person name="Blom J."/>
            <person name="Marshall C.W."/>
            <person name="Gilbert J.A."/>
            <person name="Hentschel U."/>
            <person name="Steindler L."/>
        </authorList>
    </citation>
    <scope>NUCLEOTIDE SEQUENCE [LARGE SCALE GENOMIC DNA]</scope>
    <source>
        <strain evidence="1">142</strain>
    </source>
</reference>
<sequence>RERCQRSAAEPTALSRWKDKDTKTYCNITLDGQARKSFLRLHFNSLRKKKIVIFDQDQPEFVPVSTPSDLYQYKERIRTALRLKLEPLRSPE</sequence>
<gene>
    <name evidence="1" type="ORF">TH68_02665</name>
</gene>
<dbReference type="AlphaFoldDB" id="A0A6N3X5T6"/>
<evidence type="ECO:0000313" key="1">
    <source>
        <dbReference type="EMBL" id="KKZ15002.1"/>
    </source>
</evidence>
<accession>A0A6N3X5T6</accession>
<protein>
    <submittedName>
        <fullName evidence="1">Uncharacterized protein</fullName>
    </submittedName>
</protein>
<name>A0A6N3X5T6_9SYNE</name>
<comment type="caution">
    <text evidence="1">The sequence shown here is derived from an EMBL/GenBank/DDBJ whole genome shotgun (WGS) entry which is preliminary data.</text>
</comment>
<proteinExistence type="predicted"/>